<keyword evidence="1" id="KW-0862">Zinc</keyword>
<feature type="region of interest" description="Disordered" evidence="2">
    <location>
        <begin position="49"/>
        <end position="72"/>
    </location>
</feature>
<dbReference type="AlphaFoldDB" id="A0A9N9KXB8"/>
<dbReference type="GO" id="GO:0008270">
    <property type="term" value="F:zinc ion binding"/>
    <property type="evidence" value="ECO:0007669"/>
    <property type="project" value="UniProtKB-KW"/>
</dbReference>
<proteinExistence type="predicted"/>
<keyword evidence="1" id="KW-0479">Metal-binding</keyword>
<protein>
    <recommendedName>
        <fullName evidence="3">CCHC-type domain-containing protein</fullName>
    </recommendedName>
</protein>
<accession>A0A9N9KXB8</accession>
<feature type="domain" description="CCHC-type" evidence="3">
    <location>
        <begin position="311"/>
        <end position="327"/>
    </location>
</feature>
<evidence type="ECO:0000313" key="4">
    <source>
        <dbReference type="EMBL" id="CAG8953187.1"/>
    </source>
</evidence>
<dbReference type="Pfam" id="PF00098">
    <property type="entry name" value="zf-CCHC"/>
    <property type="match status" value="7"/>
</dbReference>
<dbReference type="Proteomes" id="UP000696280">
    <property type="component" value="Unassembled WGS sequence"/>
</dbReference>
<feature type="domain" description="CCHC-type" evidence="3">
    <location>
        <begin position="359"/>
        <end position="374"/>
    </location>
</feature>
<dbReference type="Gene3D" id="4.10.60.10">
    <property type="entry name" value="Zinc finger, CCHC-type"/>
    <property type="match status" value="5"/>
</dbReference>
<keyword evidence="1" id="KW-0863">Zinc-finger</keyword>
<dbReference type="InterPro" id="IPR051714">
    <property type="entry name" value="Znf_CCHC_NABP"/>
</dbReference>
<evidence type="ECO:0000256" key="1">
    <source>
        <dbReference type="PROSITE-ProRule" id="PRU00047"/>
    </source>
</evidence>
<dbReference type="GO" id="GO:0003676">
    <property type="term" value="F:nucleic acid binding"/>
    <property type="evidence" value="ECO:0007669"/>
    <property type="project" value="InterPro"/>
</dbReference>
<dbReference type="EMBL" id="CAJVRL010000049">
    <property type="protein sequence ID" value="CAG8953187.1"/>
    <property type="molecule type" value="Genomic_DNA"/>
</dbReference>
<reference evidence="4" key="1">
    <citation type="submission" date="2021-07" db="EMBL/GenBank/DDBJ databases">
        <authorList>
            <person name="Durling M."/>
        </authorList>
    </citation>
    <scope>NUCLEOTIDE SEQUENCE</scope>
</reference>
<dbReference type="PROSITE" id="PS50158">
    <property type="entry name" value="ZF_CCHC"/>
    <property type="match status" value="8"/>
</dbReference>
<feature type="domain" description="CCHC-type" evidence="3">
    <location>
        <begin position="335"/>
        <end position="350"/>
    </location>
</feature>
<dbReference type="SUPFAM" id="SSF57756">
    <property type="entry name" value="Retrovirus zinc finger-like domains"/>
    <property type="match status" value="5"/>
</dbReference>
<evidence type="ECO:0000313" key="5">
    <source>
        <dbReference type="Proteomes" id="UP000696280"/>
    </source>
</evidence>
<dbReference type="InterPro" id="IPR036875">
    <property type="entry name" value="Znf_CCHC_sf"/>
</dbReference>
<keyword evidence="5" id="KW-1185">Reference proteome</keyword>
<comment type="caution">
    <text evidence="4">The sequence shown here is derived from an EMBL/GenBank/DDBJ whole genome shotgun (WGS) entry which is preliminary data.</text>
</comment>
<evidence type="ECO:0000259" key="3">
    <source>
        <dbReference type="PROSITE" id="PS50158"/>
    </source>
</evidence>
<feature type="domain" description="CCHC-type" evidence="3">
    <location>
        <begin position="403"/>
        <end position="418"/>
    </location>
</feature>
<name>A0A9N9KXB8_9HELO</name>
<dbReference type="OrthoDB" id="8026949at2759"/>
<feature type="compositionally biased region" description="Low complexity" evidence="2">
    <location>
        <begin position="56"/>
        <end position="65"/>
    </location>
</feature>
<feature type="domain" description="CCHC-type" evidence="3">
    <location>
        <begin position="382"/>
        <end position="397"/>
    </location>
</feature>
<feature type="domain" description="CCHC-type" evidence="3">
    <location>
        <begin position="284"/>
        <end position="300"/>
    </location>
</feature>
<dbReference type="PANTHER" id="PTHR23002">
    <property type="entry name" value="ZINC FINGER CCHC DOMAIN CONTAINING PROTEIN"/>
    <property type="match status" value="1"/>
</dbReference>
<dbReference type="SMART" id="SM00343">
    <property type="entry name" value="ZnF_C2HC"/>
    <property type="match status" value="10"/>
</dbReference>
<dbReference type="InterPro" id="IPR001878">
    <property type="entry name" value="Znf_CCHC"/>
</dbReference>
<organism evidence="4 5">
    <name type="scientific">Hymenoscyphus fraxineus</name>
    <dbReference type="NCBI Taxonomy" id="746836"/>
    <lineage>
        <taxon>Eukaryota</taxon>
        <taxon>Fungi</taxon>
        <taxon>Dikarya</taxon>
        <taxon>Ascomycota</taxon>
        <taxon>Pezizomycotina</taxon>
        <taxon>Leotiomycetes</taxon>
        <taxon>Helotiales</taxon>
        <taxon>Helotiaceae</taxon>
        <taxon>Hymenoscyphus</taxon>
    </lineage>
</organism>
<evidence type="ECO:0000256" key="2">
    <source>
        <dbReference type="SAM" id="MobiDB-lite"/>
    </source>
</evidence>
<gene>
    <name evidence="4" type="ORF">HYFRA_00003387</name>
</gene>
<feature type="domain" description="CCHC-type" evidence="3">
    <location>
        <begin position="81"/>
        <end position="96"/>
    </location>
</feature>
<sequence>MSWDPVGDTGAGGGWGASAGAGVDEFASGNVQDEFASGNVELAQDEFGGGNVATDEFSGGNAEFSGEGGGEGGGGGRPFTCYNCGQDGHAKADCPNPAVPREFTGTCRLCEETGHRAADCPTKPADICNNCKEEGKSPNMLQSHKAFACKNPRKVEYPNVEDVAPDDAWAQLKEAAEERDMDEIMEAGWKYIKAIGGDLTYPALERGFRATNVGVYLIAIEKELTSTYTNMDLQGNLERKYTVTWRLSDKPMRPKEKESWPATPEENMERLADAGTPVDRGIPKCSNCDELGHMYKSCPQEKQEVEKVVVKCYNCEEIGHRMRDCPNPRPDKFACRNCKQSGHSSKECPEPRSAEGVECKKCSEIGHFSRDCPQGGGGGGTCHNCGEEGHRKSDCTNERKVICRNCDEEGHTGRDCPKPRDYSRVKCSNCEQMGHTKVRCKEPIREENDGGAAAFTSDDLQAVNNLAIEGGDSFGGGNDNFGGEVEAAGEWDKPAAIEASNGWDNTGGGGTW</sequence>
<feature type="domain" description="CCHC-type" evidence="3">
    <location>
        <begin position="107"/>
        <end position="121"/>
    </location>
</feature>